<evidence type="ECO:0000313" key="1">
    <source>
        <dbReference type="EMBL" id="NIR76819.1"/>
    </source>
</evidence>
<sequence>MSEAEMTRKDYNPGWIQFYGDMLNCPRCGNDHPRLLYRRFRRQSRIDHGPHRWAIHTHHATCPDTGESIHLVRRYTRSWRTTEFTMNSGSGGTNTWMFGLEFAA</sequence>
<evidence type="ECO:0000313" key="2">
    <source>
        <dbReference type="Proteomes" id="UP000702544"/>
    </source>
</evidence>
<name>A0AAE4ZB59_9BACT</name>
<protein>
    <submittedName>
        <fullName evidence="1">Uncharacterized protein</fullName>
    </submittedName>
</protein>
<reference evidence="1 2" key="1">
    <citation type="submission" date="2020-01" db="EMBL/GenBank/DDBJ databases">
        <title>Genomes assembled from Gulf of Kutch pelagic sediment metagenomes.</title>
        <authorList>
            <person name="Chandrashekar M."/>
            <person name="Mahajan M.S."/>
            <person name="Dave K.J."/>
            <person name="Vatsa P."/>
            <person name="Nathani N.M."/>
        </authorList>
    </citation>
    <scope>NUCLEOTIDE SEQUENCE [LARGE SCALE GENOMIC DNA]</scope>
    <source>
        <strain evidence="1">KS3-K002</strain>
    </source>
</reference>
<dbReference type="AlphaFoldDB" id="A0AAE4ZB59"/>
<accession>A0AAE4ZB59</accession>
<organism evidence="1 2">
    <name type="scientific">Candidatus Kutchimonas denitrificans</name>
    <dbReference type="NCBI Taxonomy" id="3056748"/>
    <lineage>
        <taxon>Bacteria</taxon>
        <taxon>Pseudomonadati</taxon>
        <taxon>Gemmatimonadota</taxon>
        <taxon>Gemmatimonadia</taxon>
        <taxon>Candidatus Palauibacterales</taxon>
        <taxon>Candidatus Palauibacteraceae</taxon>
        <taxon>Candidatus Kutchimonas</taxon>
    </lineage>
</organism>
<comment type="caution">
    <text evidence="1">The sequence shown here is derived from an EMBL/GenBank/DDBJ whole genome shotgun (WGS) entry which is preliminary data.</text>
</comment>
<proteinExistence type="predicted"/>
<dbReference type="EMBL" id="JAACAK010000148">
    <property type="protein sequence ID" value="NIR76819.1"/>
    <property type="molecule type" value="Genomic_DNA"/>
</dbReference>
<gene>
    <name evidence="1" type="ORF">GWO12_17215</name>
</gene>
<dbReference type="Proteomes" id="UP000702544">
    <property type="component" value="Unassembled WGS sequence"/>
</dbReference>